<dbReference type="Proteomes" id="UP000282483">
    <property type="component" value="Chromosome"/>
</dbReference>
<dbReference type="OrthoDB" id="5646797at2"/>
<dbReference type="AlphaFoldDB" id="A0A2Z5UUY6"/>
<evidence type="ECO:0000313" key="2">
    <source>
        <dbReference type="Proteomes" id="UP000282483"/>
    </source>
</evidence>
<proteinExistence type="predicted"/>
<evidence type="ECO:0000313" key="1">
    <source>
        <dbReference type="EMBL" id="BBB14763.1"/>
    </source>
</evidence>
<reference evidence="1 2" key="1">
    <citation type="submission" date="2017-03" db="EMBL/GenBank/DDBJ databases">
        <title>The genome sequence of Candidatus Rickettsiella viridis.</title>
        <authorList>
            <person name="Nikoh N."/>
            <person name="Tsuchida T."/>
            <person name="Yamaguchi K."/>
            <person name="Maeda T."/>
            <person name="Shigenobu S."/>
            <person name="Fukatsu T."/>
        </authorList>
    </citation>
    <scope>NUCLEOTIDE SEQUENCE [LARGE SCALE GENOMIC DNA]</scope>
    <source>
        <strain evidence="1 2">Ap-RA04</strain>
    </source>
</reference>
<dbReference type="EMBL" id="AP018005">
    <property type="protein sequence ID" value="BBB14763.1"/>
    <property type="molecule type" value="Genomic_DNA"/>
</dbReference>
<dbReference type="KEGG" id="rvi:RVIR1_02290"/>
<dbReference type="Gene3D" id="3.40.50.300">
    <property type="entry name" value="P-loop containing nucleotide triphosphate hydrolases"/>
    <property type="match status" value="1"/>
</dbReference>
<dbReference type="SUPFAM" id="SSF52540">
    <property type="entry name" value="P-loop containing nucleoside triphosphate hydrolases"/>
    <property type="match status" value="1"/>
</dbReference>
<keyword evidence="2" id="KW-1185">Reference proteome</keyword>
<protein>
    <submittedName>
        <fullName evidence="1">Uncharacterized protein</fullName>
    </submittedName>
</protein>
<sequence length="172" mass="19798">MFKIFHSKDKYKINVLVLGNDGCGKRSFVCMYKDKLFSHRLTFPAKAFSVKEAIDGEIFQINFTLERSPDTYNLSAKNKPSQFDLILIMADLSSINFNNDLDYWQRFSDIHFPSIKKISLGTKSDVKLVQNDASNVISTSAKTRNGFEHFKSKFHALVTEQKPSMFAKPRQR</sequence>
<gene>
    <name evidence="1" type="ORF">RVIR1_02290</name>
</gene>
<dbReference type="RefSeq" id="WP_126322278.1">
    <property type="nucleotide sequence ID" value="NZ_AP018005.1"/>
</dbReference>
<name>A0A2Z5UUY6_9COXI</name>
<dbReference type="InterPro" id="IPR027417">
    <property type="entry name" value="P-loop_NTPase"/>
</dbReference>
<organism evidence="1 2">
    <name type="scientific">Candidatus Rickettsiella viridis</name>
    <dbReference type="NCBI Taxonomy" id="676208"/>
    <lineage>
        <taxon>Bacteria</taxon>
        <taxon>Pseudomonadati</taxon>
        <taxon>Pseudomonadota</taxon>
        <taxon>Gammaproteobacteria</taxon>
        <taxon>Legionellales</taxon>
        <taxon>Coxiellaceae</taxon>
        <taxon>Rickettsiella</taxon>
    </lineage>
</organism>
<accession>A0A2Z5UUY6</accession>